<accession>A0A6S6WHL1</accession>
<organism evidence="2 3">
    <name type="scientific">Pyrenophora teres f. teres</name>
    <dbReference type="NCBI Taxonomy" id="97479"/>
    <lineage>
        <taxon>Eukaryota</taxon>
        <taxon>Fungi</taxon>
        <taxon>Dikarya</taxon>
        <taxon>Ascomycota</taxon>
        <taxon>Pezizomycotina</taxon>
        <taxon>Dothideomycetes</taxon>
        <taxon>Pleosporomycetidae</taxon>
        <taxon>Pleosporales</taxon>
        <taxon>Pleosporineae</taxon>
        <taxon>Pleosporaceae</taxon>
        <taxon>Pyrenophora</taxon>
    </lineage>
</organism>
<sequence length="111" mass="12986">MVYTNTHARPARKINDEKLADTEENIMGMKNEFEEDPMTEGDDKTDEEFESEEGPLTEEADTTDDEELMEEEEYSTDDSSDTEEEENLAYEEEEEEDMTNAQFFEKLFAKL</sequence>
<evidence type="ECO:0000313" key="2">
    <source>
        <dbReference type="EMBL" id="CAE7220026.1"/>
    </source>
</evidence>
<proteinExistence type="predicted"/>
<evidence type="ECO:0000256" key="1">
    <source>
        <dbReference type="SAM" id="MobiDB-lite"/>
    </source>
</evidence>
<dbReference type="EMBL" id="HG992988">
    <property type="protein sequence ID" value="CAE7220026.1"/>
    <property type="molecule type" value="Genomic_DNA"/>
</dbReference>
<dbReference type="Proteomes" id="UP000472372">
    <property type="component" value="Chromosome 12"/>
</dbReference>
<dbReference type="AlphaFoldDB" id="A0A6S6WHL1"/>
<feature type="region of interest" description="Disordered" evidence="1">
    <location>
        <begin position="1"/>
        <end position="100"/>
    </location>
</feature>
<feature type="compositionally biased region" description="Acidic residues" evidence="1">
    <location>
        <begin position="33"/>
        <end position="98"/>
    </location>
</feature>
<evidence type="ECO:0000313" key="3">
    <source>
        <dbReference type="Proteomes" id="UP000472372"/>
    </source>
</evidence>
<protein>
    <submittedName>
        <fullName evidence="2">Uncharacterized protein</fullName>
    </submittedName>
</protein>
<reference evidence="2" key="1">
    <citation type="submission" date="2021-02" db="EMBL/GenBank/DDBJ databases">
        <authorList>
            <person name="Syme A R."/>
            <person name="Syme A R."/>
            <person name="Moolhuijzen P."/>
        </authorList>
    </citation>
    <scope>NUCLEOTIDE SEQUENCE</scope>
    <source>
        <strain evidence="2">W1-1</strain>
    </source>
</reference>
<gene>
    <name evidence="2" type="ORF">PTTW11_11257</name>
</gene>
<name>A0A6S6WHL1_9PLEO</name>